<sequence>MSFVPIRRVRTRVLIGSTLAALLVASWIIFSLLNVSRGSSACEEGTQIEDCRDDNLGGG</sequence>
<dbReference type="Proteomes" id="UP000035763">
    <property type="component" value="Unassembled WGS sequence"/>
</dbReference>
<keyword evidence="3" id="KW-1185">Reference proteome</keyword>
<keyword evidence="1" id="KW-0472">Membrane</keyword>
<accession>W6JWT7</accession>
<comment type="caution">
    <text evidence="2">The sequence shown here is derived from an EMBL/GenBank/DDBJ whole genome shotgun (WGS) entry which is preliminary data.</text>
</comment>
<evidence type="ECO:0000313" key="3">
    <source>
        <dbReference type="Proteomes" id="UP000035763"/>
    </source>
</evidence>
<evidence type="ECO:0000313" key="2">
    <source>
        <dbReference type="EMBL" id="CCH73100.1"/>
    </source>
</evidence>
<keyword evidence="1" id="KW-1133">Transmembrane helix</keyword>
<gene>
    <name evidence="2" type="ORF">BN11_2320005</name>
</gene>
<dbReference type="EMBL" id="CAJA01000149">
    <property type="protein sequence ID" value="CCH73100.1"/>
    <property type="molecule type" value="Genomic_DNA"/>
</dbReference>
<dbReference type="AlphaFoldDB" id="W6JWT7"/>
<feature type="transmembrane region" description="Helical" evidence="1">
    <location>
        <begin position="12"/>
        <end position="33"/>
    </location>
</feature>
<organism evidence="2 3">
    <name type="scientific">Nostocoides australiense Ben110</name>
    <dbReference type="NCBI Taxonomy" id="1193182"/>
    <lineage>
        <taxon>Bacteria</taxon>
        <taxon>Bacillati</taxon>
        <taxon>Actinomycetota</taxon>
        <taxon>Actinomycetes</taxon>
        <taxon>Micrococcales</taxon>
        <taxon>Intrasporangiaceae</taxon>
        <taxon>Nostocoides</taxon>
    </lineage>
</organism>
<proteinExistence type="predicted"/>
<name>W6JWT7_9MICO</name>
<dbReference type="STRING" id="1193182.BN11_2320005"/>
<evidence type="ECO:0000256" key="1">
    <source>
        <dbReference type="SAM" id="Phobius"/>
    </source>
</evidence>
<protein>
    <submittedName>
        <fullName evidence="2">Uncharacterized protein</fullName>
    </submittedName>
</protein>
<reference evidence="2 3" key="1">
    <citation type="journal article" date="2013" name="ISME J.">
        <title>A metabolic model for members of the genus Tetrasphaera involved in enhanced biological phosphorus removal.</title>
        <authorList>
            <person name="Kristiansen R."/>
            <person name="Nguyen H.T.T."/>
            <person name="Saunders A.M."/>
            <person name="Nielsen J.L."/>
            <person name="Wimmer R."/>
            <person name="Le V.Q."/>
            <person name="McIlroy S.J."/>
            <person name="Petrovski S."/>
            <person name="Seviour R.J."/>
            <person name="Calteau A."/>
            <person name="Nielsen K.L."/>
            <person name="Nielsen P.H."/>
        </authorList>
    </citation>
    <scope>NUCLEOTIDE SEQUENCE [LARGE SCALE GENOMIC DNA]</scope>
    <source>
        <strain evidence="2 3">Ben110</strain>
    </source>
</reference>
<keyword evidence="1" id="KW-0812">Transmembrane</keyword>